<dbReference type="Proteomes" id="UP000032702">
    <property type="component" value="Unassembled WGS sequence"/>
</dbReference>
<dbReference type="SUPFAM" id="SSF57196">
    <property type="entry name" value="EGF/Laminin"/>
    <property type="match status" value="1"/>
</dbReference>
<name>Q090Y4_STIAD</name>
<evidence type="ECO:0000259" key="5">
    <source>
        <dbReference type="PROSITE" id="PS50026"/>
    </source>
</evidence>
<dbReference type="SMART" id="SM00179">
    <property type="entry name" value="EGF_CA"/>
    <property type="match status" value="1"/>
</dbReference>
<dbReference type="Pfam" id="PF00932">
    <property type="entry name" value="LTD"/>
    <property type="match status" value="1"/>
</dbReference>
<dbReference type="PROSITE" id="PS51841">
    <property type="entry name" value="LTD"/>
    <property type="match status" value="1"/>
</dbReference>
<dbReference type="SUPFAM" id="SSF49464">
    <property type="entry name" value="Carboxypeptidase regulatory domain-like"/>
    <property type="match status" value="2"/>
</dbReference>
<dbReference type="SUPFAM" id="SSF74853">
    <property type="entry name" value="Lamin A/C globular tail domain"/>
    <property type="match status" value="1"/>
</dbReference>
<dbReference type="Gene3D" id="2.60.40.1260">
    <property type="entry name" value="Lamin Tail domain"/>
    <property type="match status" value="1"/>
</dbReference>
<keyword evidence="3" id="KW-0677">Repeat</keyword>
<evidence type="ECO:0000256" key="1">
    <source>
        <dbReference type="ARBA" id="ARBA00022536"/>
    </source>
</evidence>
<dbReference type="EMBL" id="CP002271">
    <property type="protein sequence ID" value="ADO71701.1"/>
    <property type="molecule type" value="Genomic_DNA"/>
</dbReference>
<sequence length="868" mass="90092">MQLTVSTRSRSAEASPSLQPFNDKVPMPVHALLCQTALVAMVLVSLPGAAWAQAALSGQVKFSDGSIASGVTVYARVPSSTLAYRTTADAAGMYSLQLIPGTYNVGVDFAFHNFSGMETLVSAQSISTPTTLNLTAHDIQLNGRVVNSSGQPVANVRLWGEAVSGGYDSDREVSPVSGADGRFQVRMLPGDYSSMQLEPPTGGPYVITPLPNQAFSSNTTQDFVLGSVINLSGQVKFSDGSIAAGAAVYARTSSGSATYRATTDAAGMYSLQFIPGTYSVGVEFTSPGFTGTALVVSSRAFSTSSTLDLTTQDIQLNGRVVNNSGQPVANVYLRGGVHRNNGWNGLSPVSGADGRFQVRMLPATYLSMKLEPPPGSPYAVTPLPNQTFSGNTTQDFVLGSVISLSGQVKFSDGSIAAGVSVYAKEPSSPTATYQATTDAAGMYSLQLIPGTYSVGIEFASPSFTGSKTLLFSQPFSTPSTLNLTAQDIQLNGRVVNSSGQPVANVRLWGSMYRDNGWNALSPLSGADGRFQVRMFPGTYSSMQLEPYTPAYLMAPLPAQTFSASLSQEFVISDTNECMVNNGGCNVNATCTNLPGSRTCACNSGYTGDGISCVEENPAALTVTSPNGGEQWSTGSVRNITWTSSRVSQVNLRYSFDNGATWTLIAANVPAGLGSYAWTLPASTSSNALVRIADAQNSNLMDTSNAKFTVTSGRVILNEILANEPGSATAGEFVELVNVGSTAMDLSGWVLWDATAVRHTFASGTVLAPGKALVVFGAASGIPLCSCTSNAVAATTGSLSLGNTGDTVTVKNAAGTVIDTFTYSSALAAADGVSMNHSPDAQPVGSFVLHNTLSPLSASAGKRANGSSF</sequence>
<feature type="domain" description="EGF-like" evidence="5">
    <location>
        <begin position="573"/>
        <end position="613"/>
    </location>
</feature>
<dbReference type="SMART" id="SM00181">
    <property type="entry name" value="EGF"/>
    <property type="match status" value="1"/>
</dbReference>
<keyword evidence="4" id="KW-1015">Disulfide bond</keyword>
<dbReference type="AlphaFoldDB" id="Q090Y4"/>
<dbReference type="PATRIC" id="fig|378806.16.peg.5433"/>
<dbReference type="eggNOG" id="COG4932">
    <property type="taxonomic scope" value="Bacteria"/>
</dbReference>
<dbReference type="Gene3D" id="2.10.25.10">
    <property type="entry name" value="Laminin"/>
    <property type="match status" value="1"/>
</dbReference>
<evidence type="ECO:0000313" key="7">
    <source>
        <dbReference type="EMBL" id="ADO71701.1"/>
    </source>
</evidence>
<feature type="domain" description="LTD" evidence="6">
    <location>
        <begin position="701"/>
        <end position="824"/>
    </location>
</feature>
<evidence type="ECO:0000256" key="3">
    <source>
        <dbReference type="ARBA" id="ARBA00022737"/>
    </source>
</evidence>
<evidence type="ECO:0000259" key="6">
    <source>
        <dbReference type="PROSITE" id="PS51841"/>
    </source>
</evidence>
<gene>
    <name evidence="7" type="ordered locus">STAUR_3913</name>
    <name evidence="8" type="ORF">STIAU_2552</name>
</gene>
<dbReference type="KEGG" id="sur:STAUR_3913"/>
<dbReference type="GO" id="GO:0005509">
    <property type="term" value="F:calcium ion binding"/>
    <property type="evidence" value="ECO:0007669"/>
    <property type="project" value="InterPro"/>
</dbReference>
<evidence type="ECO:0000313" key="9">
    <source>
        <dbReference type="Proteomes" id="UP000001351"/>
    </source>
</evidence>
<protein>
    <recommendedName>
        <fullName evidence="11">Carboxypeptidase regulatory-like domain-containing protein</fullName>
    </recommendedName>
</protein>
<dbReference type="CDD" id="cd00053">
    <property type="entry name" value="EGF"/>
    <property type="match status" value="1"/>
</dbReference>
<proteinExistence type="predicted"/>
<evidence type="ECO:0000313" key="8">
    <source>
        <dbReference type="EMBL" id="EAU66288.1"/>
    </source>
</evidence>
<accession>Q090Y4</accession>
<reference evidence="7 9" key="2">
    <citation type="journal article" date="2011" name="Mol. Biol. Evol.">
        <title>Comparative genomic analysis of fruiting body formation in Myxococcales.</title>
        <authorList>
            <person name="Huntley S."/>
            <person name="Hamann N."/>
            <person name="Wegener-Feldbrugge S."/>
            <person name="Treuner-Lange A."/>
            <person name="Kube M."/>
            <person name="Reinhardt R."/>
            <person name="Klages S."/>
            <person name="Muller R."/>
            <person name="Ronning C.M."/>
            <person name="Nierman W.C."/>
            <person name="Sogaard-Andersen L."/>
        </authorList>
    </citation>
    <scope>NUCLEOTIDE SEQUENCE [LARGE SCALE GENOMIC DNA]</scope>
    <source>
        <strain evidence="7 9">DW4/3-1</strain>
    </source>
</reference>
<dbReference type="Pfam" id="PF12947">
    <property type="entry name" value="EGF_3"/>
    <property type="match status" value="1"/>
</dbReference>
<dbReference type="OrthoDB" id="9792152at2"/>
<dbReference type="SUPFAM" id="SSF49452">
    <property type="entry name" value="Starch-binding domain-like"/>
    <property type="match status" value="2"/>
</dbReference>
<reference evidence="8 10" key="1">
    <citation type="submission" date="2006-04" db="EMBL/GenBank/DDBJ databases">
        <authorList>
            <person name="Nierman W.C."/>
        </authorList>
    </citation>
    <scope>NUCLEOTIDE SEQUENCE [LARGE SCALE GENOMIC DNA]</scope>
    <source>
        <strain evidence="8 10">DW4/3-1</strain>
    </source>
</reference>
<keyword evidence="1" id="KW-0245">EGF-like domain</keyword>
<dbReference type="InterPro" id="IPR000742">
    <property type="entry name" value="EGF"/>
</dbReference>
<keyword evidence="2" id="KW-0732">Signal</keyword>
<evidence type="ECO:0008006" key="11">
    <source>
        <dbReference type="Google" id="ProtNLM"/>
    </source>
</evidence>
<evidence type="ECO:0000313" key="10">
    <source>
        <dbReference type="Proteomes" id="UP000032702"/>
    </source>
</evidence>
<dbReference type="InterPro" id="IPR024731">
    <property type="entry name" value="NELL2-like_EGF"/>
</dbReference>
<dbReference type="STRING" id="378806.STAUR_3913"/>
<keyword evidence="9" id="KW-1185">Reference proteome</keyword>
<dbReference type="FunFam" id="2.10.25.10:FF:000038">
    <property type="entry name" value="Fibrillin 2"/>
    <property type="match status" value="1"/>
</dbReference>
<dbReference type="InterPro" id="IPR036415">
    <property type="entry name" value="Lamin_tail_dom_sf"/>
</dbReference>
<dbReference type="PROSITE" id="PS01186">
    <property type="entry name" value="EGF_2"/>
    <property type="match status" value="1"/>
</dbReference>
<dbReference type="EMBL" id="AAMD01000059">
    <property type="protein sequence ID" value="EAU66288.1"/>
    <property type="molecule type" value="Genomic_DNA"/>
</dbReference>
<dbReference type="PROSITE" id="PS50026">
    <property type="entry name" value="EGF_3"/>
    <property type="match status" value="1"/>
</dbReference>
<dbReference type="Gene3D" id="2.60.40.1120">
    <property type="entry name" value="Carboxypeptidase-like, regulatory domain"/>
    <property type="match status" value="1"/>
</dbReference>
<dbReference type="InterPro" id="IPR001322">
    <property type="entry name" value="Lamin_tail_dom"/>
</dbReference>
<organism evidence="8 10">
    <name type="scientific">Stigmatella aurantiaca (strain DW4/3-1)</name>
    <dbReference type="NCBI Taxonomy" id="378806"/>
    <lineage>
        <taxon>Bacteria</taxon>
        <taxon>Pseudomonadati</taxon>
        <taxon>Myxococcota</taxon>
        <taxon>Myxococcia</taxon>
        <taxon>Myxococcales</taxon>
        <taxon>Cystobacterineae</taxon>
        <taxon>Archangiaceae</taxon>
        <taxon>Stigmatella</taxon>
    </lineage>
</organism>
<dbReference type="HOGENOM" id="CLU_330353_0_0_7"/>
<dbReference type="InterPro" id="IPR008969">
    <property type="entry name" value="CarboxyPept-like_regulatory"/>
</dbReference>
<dbReference type="Proteomes" id="UP000001351">
    <property type="component" value="Chromosome"/>
</dbReference>
<dbReference type="GO" id="GO:0030246">
    <property type="term" value="F:carbohydrate binding"/>
    <property type="evidence" value="ECO:0007669"/>
    <property type="project" value="InterPro"/>
</dbReference>
<dbReference type="InterPro" id="IPR013784">
    <property type="entry name" value="Carb-bd-like_fold"/>
</dbReference>
<dbReference type="InterPro" id="IPR001881">
    <property type="entry name" value="EGF-like_Ca-bd_dom"/>
</dbReference>
<evidence type="ECO:0000256" key="2">
    <source>
        <dbReference type="ARBA" id="ARBA00022729"/>
    </source>
</evidence>
<evidence type="ECO:0000256" key="4">
    <source>
        <dbReference type="ARBA" id="ARBA00023157"/>
    </source>
</evidence>